<accession>A0A059FWB7</accession>
<dbReference type="Proteomes" id="UP000025061">
    <property type="component" value="Unassembled WGS sequence"/>
</dbReference>
<protein>
    <submittedName>
        <fullName evidence="2">BolA family protein</fullName>
    </submittedName>
</protein>
<dbReference type="PANTHER" id="PTHR46230">
    <property type="match status" value="1"/>
</dbReference>
<dbReference type="GO" id="GO:0016226">
    <property type="term" value="P:iron-sulfur cluster assembly"/>
    <property type="evidence" value="ECO:0007669"/>
    <property type="project" value="TreeGrafter"/>
</dbReference>
<evidence type="ECO:0000256" key="1">
    <source>
        <dbReference type="RuleBase" id="RU003860"/>
    </source>
</evidence>
<dbReference type="Pfam" id="PF01722">
    <property type="entry name" value="BolA"/>
    <property type="match status" value="1"/>
</dbReference>
<dbReference type="InterPro" id="IPR036065">
    <property type="entry name" value="BolA-like_sf"/>
</dbReference>
<evidence type="ECO:0000313" key="2">
    <source>
        <dbReference type="EMBL" id="KCZ94897.1"/>
    </source>
</evidence>
<dbReference type="OrthoDB" id="9811118at2"/>
<dbReference type="EMBL" id="ARYI01000006">
    <property type="protein sequence ID" value="KCZ94897.1"/>
    <property type="molecule type" value="Genomic_DNA"/>
</dbReference>
<proteinExistence type="inferred from homology"/>
<dbReference type="PANTHER" id="PTHR46230:SF7">
    <property type="entry name" value="BOLA-LIKE PROTEIN 1"/>
    <property type="match status" value="1"/>
</dbReference>
<dbReference type="SUPFAM" id="SSF82657">
    <property type="entry name" value="BolA-like"/>
    <property type="match status" value="1"/>
</dbReference>
<dbReference type="InterPro" id="IPR002634">
    <property type="entry name" value="BolA"/>
</dbReference>
<dbReference type="PATRIC" id="fig|1280951.3.peg.1794"/>
<comment type="similarity">
    <text evidence="1">Belongs to the BolA/IbaG family.</text>
</comment>
<dbReference type="Gene3D" id="3.30.300.90">
    <property type="entry name" value="BolA-like"/>
    <property type="match status" value="1"/>
</dbReference>
<gene>
    <name evidence="2" type="ORF">HHI_08883</name>
</gene>
<keyword evidence="3" id="KW-1185">Reference proteome</keyword>
<dbReference type="AlphaFoldDB" id="A0A059FWB7"/>
<name>A0A059FWB7_9PROT</name>
<evidence type="ECO:0000313" key="3">
    <source>
        <dbReference type="Proteomes" id="UP000025061"/>
    </source>
</evidence>
<sequence length="93" mass="10132">MPQPNDRQTRIEDILTAAFEPVSLTVIDDSHKHEGHAGAAPGGETHYSVEIVAEAFTGLSRVQVQRAVMMVLQQEFDSGLHALTLKARPPEAD</sequence>
<organism evidence="2 3">
    <name type="scientific">Hyphomonas hirschiana VP5</name>
    <dbReference type="NCBI Taxonomy" id="1280951"/>
    <lineage>
        <taxon>Bacteria</taxon>
        <taxon>Pseudomonadati</taxon>
        <taxon>Pseudomonadota</taxon>
        <taxon>Alphaproteobacteria</taxon>
        <taxon>Hyphomonadales</taxon>
        <taxon>Hyphomonadaceae</taxon>
        <taxon>Hyphomonas</taxon>
    </lineage>
</organism>
<reference evidence="2 3" key="1">
    <citation type="submission" date="2013-04" db="EMBL/GenBank/DDBJ databases">
        <title>Hyphomonas hirschiana VP5 Genome Sequencing.</title>
        <authorList>
            <person name="Lai Q."/>
            <person name="Shao Z."/>
        </authorList>
    </citation>
    <scope>NUCLEOTIDE SEQUENCE [LARGE SCALE GENOMIC DNA]</scope>
    <source>
        <strain evidence="2 3">VP5</strain>
    </source>
</reference>
<comment type="caution">
    <text evidence="2">The sequence shown here is derived from an EMBL/GenBank/DDBJ whole genome shotgun (WGS) entry which is preliminary data.</text>
</comment>
<dbReference type="PIRSF" id="PIRSF003113">
    <property type="entry name" value="BolA"/>
    <property type="match status" value="1"/>
</dbReference>